<dbReference type="Gene3D" id="1.10.1740.10">
    <property type="match status" value="1"/>
</dbReference>
<feature type="domain" description="RNA polymerase sigma factor 70 region 4 type 2" evidence="7">
    <location>
        <begin position="244"/>
        <end position="296"/>
    </location>
</feature>
<dbReference type="Proteomes" id="UP001499987">
    <property type="component" value="Unassembled WGS sequence"/>
</dbReference>
<evidence type="ECO:0008006" key="10">
    <source>
        <dbReference type="Google" id="ProtNLM"/>
    </source>
</evidence>
<dbReference type="Pfam" id="PF04542">
    <property type="entry name" value="Sigma70_r2"/>
    <property type="match status" value="1"/>
</dbReference>
<evidence type="ECO:0000313" key="9">
    <source>
        <dbReference type="Proteomes" id="UP001499987"/>
    </source>
</evidence>
<dbReference type="InterPro" id="IPR014284">
    <property type="entry name" value="RNA_pol_sigma-70_dom"/>
</dbReference>
<dbReference type="CDD" id="cd06171">
    <property type="entry name" value="Sigma70_r4"/>
    <property type="match status" value="1"/>
</dbReference>
<evidence type="ECO:0000256" key="1">
    <source>
        <dbReference type="ARBA" id="ARBA00010641"/>
    </source>
</evidence>
<evidence type="ECO:0000259" key="7">
    <source>
        <dbReference type="Pfam" id="PF08281"/>
    </source>
</evidence>
<dbReference type="PANTHER" id="PTHR43133">
    <property type="entry name" value="RNA POLYMERASE ECF-TYPE SIGMA FACTO"/>
    <property type="match status" value="1"/>
</dbReference>
<comment type="similarity">
    <text evidence="1">Belongs to the sigma-70 factor family. ECF subfamily.</text>
</comment>
<dbReference type="PANTHER" id="PTHR43133:SF66">
    <property type="entry name" value="ECF RNA POLYMERASE SIGMA FACTOR SIGK"/>
    <property type="match status" value="1"/>
</dbReference>
<proteinExistence type="inferred from homology"/>
<evidence type="ECO:0000256" key="5">
    <source>
        <dbReference type="SAM" id="MobiDB-lite"/>
    </source>
</evidence>
<gene>
    <name evidence="8" type="ORF">GCM10009663_64460</name>
</gene>
<dbReference type="SUPFAM" id="SSF88946">
    <property type="entry name" value="Sigma2 domain of RNA polymerase sigma factors"/>
    <property type="match status" value="1"/>
</dbReference>
<dbReference type="InterPro" id="IPR039425">
    <property type="entry name" value="RNA_pol_sigma-70-like"/>
</dbReference>
<dbReference type="InterPro" id="IPR013249">
    <property type="entry name" value="RNA_pol_sigma70_r4_t2"/>
</dbReference>
<sequence length="305" mass="33482">MGTVKVSGRFGVGRVSRAVLRSRPRIGWVPVLPVRDGVRAGGFRHAGAARGQSGGRPVPNAPCPTTAAARGRRGPTDDQEVPDARHPSDGQAARLPGPTGGPRRPTERGGGLSTVVHLSGPQRRGPDLKELVAQVAFGDQDAFGRLYDVVAGPVFGLVRRVLRDPAQSEEVTQEVMLEVWRTAARYQPDRGEVMSWVLTMAHRRAVDRVRSAQATADREQRVAARSHVPAFDEVAEQVEGRLEREQVRRCLRMLTELQRQAVTLAYYRGYSYREVADMLSAPLGTVKTRMRDGLIRLRDCLGVES</sequence>
<dbReference type="InterPro" id="IPR013324">
    <property type="entry name" value="RNA_pol_sigma_r3/r4-like"/>
</dbReference>
<protein>
    <recommendedName>
        <fullName evidence="10">Sigma-70 family RNA polymerase sigma factor</fullName>
    </recommendedName>
</protein>
<feature type="compositionally biased region" description="Low complexity" evidence="5">
    <location>
        <begin position="94"/>
        <end position="103"/>
    </location>
</feature>
<keyword evidence="2" id="KW-0805">Transcription regulation</keyword>
<keyword evidence="4" id="KW-0804">Transcription</keyword>
<evidence type="ECO:0000256" key="2">
    <source>
        <dbReference type="ARBA" id="ARBA00023015"/>
    </source>
</evidence>
<keyword evidence="9" id="KW-1185">Reference proteome</keyword>
<dbReference type="NCBIfam" id="TIGR02937">
    <property type="entry name" value="sigma70-ECF"/>
    <property type="match status" value="1"/>
</dbReference>
<dbReference type="InterPro" id="IPR013325">
    <property type="entry name" value="RNA_pol_sigma_r2"/>
</dbReference>
<feature type="region of interest" description="Disordered" evidence="5">
    <location>
        <begin position="45"/>
        <end position="112"/>
    </location>
</feature>
<dbReference type="Pfam" id="PF08281">
    <property type="entry name" value="Sigma70_r4_2"/>
    <property type="match status" value="1"/>
</dbReference>
<feature type="domain" description="RNA polymerase sigma-70 region 2" evidence="6">
    <location>
        <begin position="147"/>
        <end position="213"/>
    </location>
</feature>
<evidence type="ECO:0000259" key="6">
    <source>
        <dbReference type="Pfam" id="PF04542"/>
    </source>
</evidence>
<dbReference type="Gene3D" id="1.10.10.10">
    <property type="entry name" value="Winged helix-like DNA-binding domain superfamily/Winged helix DNA-binding domain"/>
    <property type="match status" value="1"/>
</dbReference>
<dbReference type="EMBL" id="BAAALD010000093">
    <property type="protein sequence ID" value="GAA1114992.1"/>
    <property type="molecule type" value="Genomic_DNA"/>
</dbReference>
<accession>A0ABN1U3E1</accession>
<reference evidence="8 9" key="1">
    <citation type="journal article" date="2019" name="Int. J. Syst. Evol. Microbiol.">
        <title>The Global Catalogue of Microorganisms (GCM) 10K type strain sequencing project: providing services to taxonomists for standard genome sequencing and annotation.</title>
        <authorList>
            <consortium name="The Broad Institute Genomics Platform"/>
            <consortium name="The Broad Institute Genome Sequencing Center for Infectious Disease"/>
            <person name="Wu L."/>
            <person name="Ma J."/>
        </authorList>
    </citation>
    <scope>NUCLEOTIDE SEQUENCE [LARGE SCALE GENOMIC DNA]</scope>
    <source>
        <strain evidence="8 9">JCM 13002</strain>
    </source>
</reference>
<keyword evidence="3" id="KW-0731">Sigma factor</keyword>
<name>A0ABN1U3E1_9ACTN</name>
<evidence type="ECO:0000256" key="4">
    <source>
        <dbReference type="ARBA" id="ARBA00023163"/>
    </source>
</evidence>
<dbReference type="NCBIfam" id="NF007228">
    <property type="entry name" value="PRK09646.1"/>
    <property type="match status" value="1"/>
</dbReference>
<comment type="caution">
    <text evidence="8">The sequence shown here is derived from an EMBL/GenBank/DDBJ whole genome shotgun (WGS) entry which is preliminary data.</text>
</comment>
<dbReference type="SUPFAM" id="SSF88659">
    <property type="entry name" value="Sigma3 and sigma4 domains of RNA polymerase sigma factors"/>
    <property type="match status" value="1"/>
</dbReference>
<organism evidence="8 9">
    <name type="scientific">Kitasatospora arboriphila</name>
    <dbReference type="NCBI Taxonomy" id="258052"/>
    <lineage>
        <taxon>Bacteria</taxon>
        <taxon>Bacillati</taxon>
        <taxon>Actinomycetota</taxon>
        <taxon>Actinomycetes</taxon>
        <taxon>Kitasatosporales</taxon>
        <taxon>Streptomycetaceae</taxon>
        <taxon>Kitasatospora</taxon>
    </lineage>
</organism>
<dbReference type="InterPro" id="IPR007627">
    <property type="entry name" value="RNA_pol_sigma70_r2"/>
</dbReference>
<evidence type="ECO:0000313" key="8">
    <source>
        <dbReference type="EMBL" id="GAA1114992.1"/>
    </source>
</evidence>
<evidence type="ECO:0000256" key="3">
    <source>
        <dbReference type="ARBA" id="ARBA00023082"/>
    </source>
</evidence>
<dbReference type="InterPro" id="IPR036388">
    <property type="entry name" value="WH-like_DNA-bd_sf"/>
</dbReference>